<dbReference type="AlphaFoldDB" id="A0A0C9TUL7"/>
<dbReference type="HOGENOM" id="CLU_408870_0_0_1"/>
<organism evidence="2 3">
    <name type="scientific">Paxillus involutus ATCC 200175</name>
    <dbReference type="NCBI Taxonomy" id="664439"/>
    <lineage>
        <taxon>Eukaryota</taxon>
        <taxon>Fungi</taxon>
        <taxon>Dikarya</taxon>
        <taxon>Basidiomycota</taxon>
        <taxon>Agaricomycotina</taxon>
        <taxon>Agaricomycetes</taxon>
        <taxon>Agaricomycetidae</taxon>
        <taxon>Boletales</taxon>
        <taxon>Paxilineae</taxon>
        <taxon>Paxillaceae</taxon>
        <taxon>Paxillus</taxon>
    </lineage>
</organism>
<feature type="region of interest" description="Disordered" evidence="1">
    <location>
        <begin position="77"/>
        <end position="97"/>
    </location>
</feature>
<accession>A0A0C9TUL7</accession>
<feature type="compositionally biased region" description="Basic residues" evidence="1">
    <location>
        <begin position="83"/>
        <end position="93"/>
    </location>
</feature>
<protein>
    <submittedName>
        <fullName evidence="2">Uncharacterized protein</fullName>
    </submittedName>
</protein>
<sequence>MAGSDVNAPRRTCSNNATTHPGHIVLQAQQKCCTKAQKATDDKLEHEAIKLKEAAAVAGLKRLAGIQQEMEATEDKAVGHSAKGIRHCPHPVKRKQDPTVCIDSEDVNGQPDTEDDMPVMLAQPSATEDIGEVDDLELSDRDGDAEIENGTKEKCTGRKKVVKTSLKDSIAQTHAHLEAQTGGDPQTRTPNNPIRASLARVGNKKGNVAPGKLISSKKFTISGQVKNWILDVPALIQTLSVPATATSSRNSSSAQVPPSTTFSAFSSTSESKATLLVSSTPPLTTPKTKATSSASLAAPLTTNITSVNTPDNGLVGGFGDKDLDDTQEHKNAVCSHVKGKQPVKVPVQITMDIGQPKSSSGVKCKLAAAEELAIIVPETDKCPPSIQVKVETVPVSLHKTQYIHSPNNFVATKLPPAKRVKKEKPATVLVPDSEVSVSEEDNALNGSTSIHRGTLTPGVASNGYWVEKMFKARTGYHNSDLPSACQDQRWSKNFVLMVLLWSSFPHSEESSRLFTWRFNIVSMLMVQFLVFNLDSTALVIMNNFFTRNKDIPTNELATALKTKCAFVYQDINNPVKEEAFWSMFVLQLLANVHLHTIIRHVNVPTLNTDKIVLSGITGALAASCAAARDDSGLWTITSMAQNVLKHSADGIEKSTDDGGSVDFEMDEHALLW</sequence>
<evidence type="ECO:0000313" key="3">
    <source>
        <dbReference type="Proteomes" id="UP000053647"/>
    </source>
</evidence>
<name>A0A0C9TUL7_PAXIN</name>
<evidence type="ECO:0000256" key="1">
    <source>
        <dbReference type="SAM" id="MobiDB-lite"/>
    </source>
</evidence>
<proteinExistence type="predicted"/>
<dbReference type="EMBL" id="KN819391">
    <property type="protein sequence ID" value="KIJ10951.1"/>
    <property type="molecule type" value="Genomic_DNA"/>
</dbReference>
<keyword evidence="3" id="KW-1185">Reference proteome</keyword>
<reference evidence="3" key="2">
    <citation type="submission" date="2015-01" db="EMBL/GenBank/DDBJ databases">
        <title>Evolutionary Origins and Diversification of the Mycorrhizal Mutualists.</title>
        <authorList>
            <consortium name="DOE Joint Genome Institute"/>
            <consortium name="Mycorrhizal Genomics Consortium"/>
            <person name="Kohler A."/>
            <person name="Kuo A."/>
            <person name="Nagy L.G."/>
            <person name="Floudas D."/>
            <person name="Copeland A."/>
            <person name="Barry K.W."/>
            <person name="Cichocki N."/>
            <person name="Veneault-Fourrey C."/>
            <person name="LaButti K."/>
            <person name="Lindquist E.A."/>
            <person name="Lipzen A."/>
            <person name="Lundell T."/>
            <person name="Morin E."/>
            <person name="Murat C."/>
            <person name="Riley R."/>
            <person name="Ohm R."/>
            <person name="Sun H."/>
            <person name="Tunlid A."/>
            <person name="Henrissat B."/>
            <person name="Grigoriev I.V."/>
            <person name="Hibbett D.S."/>
            <person name="Martin F."/>
        </authorList>
    </citation>
    <scope>NUCLEOTIDE SEQUENCE [LARGE SCALE GENOMIC DNA]</scope>
    <source>
        <strain evidence="3">ATCC 200175</strain>
    </source>
</reference>
<gene>
    <name evidence="2" type="ORF">PAXINDRAFT_157477</name>
</gene>
<dbReference type="OrthoDB" id="2677435at2759"/>
<reference evidence="2 3" key="1">
    <citation type="submission" date="2014-06" db="EMBL/GenBank/DDBJ databases">
        <authorList>
            <consortium name="DOE Joint Genome Institute"/>
            <person name="Kuo A."/>
            <person name="Kohler A."/>
            <person name="Nagy L.G."/>
            <person name="Floudas D."/>
            <person name="Copeland A."/>
            <person name="Barry K.W."/>
            <person name="Cichocki N."/>
            <person name="Veneault-Fourrey C."/>
            <person name="LaButti K."/>
            <person name="Lindquist E.A."/>
            <person name="Lipzen A."/>
            <person name="Lundell T."/>
            <person name="Morin E."/>
            <person name="Murat C."/>
            <person name="Sun H."/>
            <person name="Tunlid A."/>
            <person name="Henrissat B."/>
            <person name="Grigoriev I.V."/>
            <person name="Hibbett D.S."/>
            <person name="Martin F."/>
            <person name="Nordberg H.P."/>
            <person name="Cantor M.N."/>
            <person name="Hua S.X."/>
        </authorList>
    </citation>
    <scope>NUCLEOTIDE SEQUENCE [LARGE SCALE GENOMIC DNA]</scope>
    <source>
        <strain evidence="2 3">ATCC 200175</strain>
    </source>
</reference>
<evidence type="ECO:0000313" key="2">
    <source>
        <dbReference type="EMBL" id="KIJ10951.1"/>
    </source>
</evidence>
<dbReference type="Proteomes" id="UP000053647">
    <property type="component" value="Unassembled WGS sequence"/>
</dbReference>